<evidence type="ECO:0000313" key="2">
    <source>
        <dbReference type="Proteomes" id="UP000694892"/>
    </source>
</evidence>
<organism evidence="1 2">
    <name type="scientific">Xenopus laevis</name>
    <name type="common">African clawed frog</name>
    <dbReference type="NCBI Taxonomy" id="8355"/>
    <lineage>
        <taxon>Eukaryota</taxon>
        <taxon>Metazoa</taxon>
        <taxon>Chordata</taxon>
        <taxon>Craniata</taxon>
        <taxon>Vertebrata</taxon>
        <taxon>Euteleostomi</taxon>
        <taxon>Amphibia</taxon>
        <taxon>Batrachia</taxon>
        <taxon>Anura</taxon>
        <taxon>Pipoidea</taxon>
        <taxon>Pipidae</taxon>
        <taxon>Xenopodinae</taxon>
        <taxon>Xenopus</taxon>
        <taxon>Xenopus</taxon>
    </lineage>
</organism>
<reference evidence="2" key="1">
    <citation type="journal article" date="2016" name="Nature">
        <title>Genome evolution in the allotetraploid frog Xenopus laevis.</title>
        <authorList>
            <person name="Session A.M."/>
            <person name="Uno Y."/>
            <person name="Kwon T."/>
            <person name="Chapman J.A."/>
            <person name="Toyoda A."/>
            <person name="Takahashi S."/>
            <person name="Fukui A."/>
            <person name="Hikosaka A."/>
            <person name="Suzuki A."/>
            <person name="Kondo M."/>
            <person name="van Heeringen S.J."/>
            <person name="Quigley I."/>
            <person name="Heinz S."/>
            <person name="Ogino H."/>
            <person name="Ochi H."/>
            <person name="Hellsten U."/>
            <person name="Lyons J.B."/>
            <person name="Simakov O."/>
            <person name="Putnam N."/>
            <person name="Stites J."/>
            <person name="Kuroki Y."/>
            <person name="Tanaka T."/>
            <person name="Michiue T."/>
            <person name="Watanabe M."/>
            <person name="Bogdanovic O."/>
            <person name="Lister R."/>
            <person name="Georgiou G."/>
            <person name="Paranjpe S.S."/>
            <person name="van Kruijsbergen I."/>
            <person name="Shu S."/>
            <person name="Carlson J."/>
            <person name="Kinoshita T."/>
            <person name="Ohta Y."/>
            <person name="Mawaribuchi S."/>
            <person name="Jenkins J."/>
            <person name="Grimwood J."/>
            <person name="Schmutz J."/>
            <person name="Mitros T."/>
            <person name="Mozaffari S.V."/>
            <person name="Suzuki Y."/>
            <person name="Haramoto Y."/>
            <person name="Yamamoto T.S."/>
            <person name="Takagi C."/>
            <person name="Heald R."/>
            <person name="Miller K."/>
            <person name="Haudenschild C."/>
            <person name="Kitzman J."/>
            <person name="Nakayama T."/>
            <person name="Izutsu Y."/>
            <person name="Robert J."/>
            <person name="Fortriede J."/>
            <person name="Burns K."/>
            <person name="Lotay V."/>
            <person name="Karimi K."/>
            <person name="Yasuoka Y."/>
            <person name="Dichmann D.S."/>
            <person name="Flajnik M.F."/>
            <person name="Houston D.W."/>
            <person name="Shendure J."/>
            <person name="DuPasquier L."/>
            <person name="Vize P.D."/>
            <person name="Zorn A.M."/>
            <person name="Ito M."/>
            <person name="Marcotte E.M."/>
            <person name="Wallingford J.B."/>
            <person name="Ito Y."/>
            <person name="Asashima M."/>
            <person name="Ueno N."/>
            <person name="Matsuda Y."/>
            <person name="Veenstra G.J."/>
            <person name="Fujiyama A."/>
            <person name="Harland R.M."/>
            <person name="Taira M."/>
            <person name="Rokhsar D.S."/>
        </authorList>
    </citation>
    <scope>NUCLEOTIDE SEQUENCE [LARGE SCALE GENOMIC DNA]</scope>
    <source>
        <strain evidence="2">J</strain>
    </source>
</reference>
<dbReference type="Proteomes" id="UP000694892">
    <property type="component" value="Chromosome 8S"/>
</dbReference>
<dbReference type="PANTHER" id="PTHR21301">
    <property type="entry name" value="REVERSE TRANSCRIPTASE"/>
    <property type="match status" value="1"/>
</dbReference>
<proteinExistence type="predicted"/>
<evidence type="ECO:0000313" key="1">
    <source>
        <dbReference type="EMBL" id="OCT65706.1"/>
    </source>
</evidence>
<protein>
    <submittedName>
        <fullName evidence="1">Uncharacterized protein</fullName>
    </submittedName>
</protein>
<gene>
    <name evidence="1" type="ORF">XELAEV_18041945mg</name>
</gene>
<name>A0A974C3S4_XENLA</name>
<dbReference type="PANTHER" id="PTHR21301:SF13">
    <property type="match status" value="1"/>
</dbReference>
<accession>A0A974C3S4</accession>
<dbReference type="AlphaFoldDB" id="A0A974C3S4"/>
<dbReference type="EMBL" id="CM004481">
    <property type="protein sequence ID" value="OCT65706.1"/>
    <property type="molecule type" value="Genomic_DNA"/>
</dbReference>
<sequence length="186" mass="22012">MGAKFAHSFANLYMGWWEETHISADWKKCLRVYIRNIDDLLCIWEGNVNLMSEGHRVLSTIYRKPSSGNNLLHEHSCHPKRLIGGIPVGQFLRLRRNCSSDKTFYKLPGDMRDRFQNDKTNIKQAFMRAAKTERCGLLRPKNHRQNRQFKDKYVGCTKRSLKERIREHISQISNINFSNTRHFREC</sequence>